<dbReference type="InterPro" id="IPR000182">
    <property type="entry name" value="GNAT_dom"/>
</dbReference>
<keyword evidence="2" id="KW-0012">Acyltransferase</keyword>
<name>A0ABY5FLH6_9BACL</name>
<feature type="domain" description="N-acetyltransferase" evidence="3">
    <location>
        <begin position="1"/>
        <end position="184"/>
    </location>
</feature>
<dbReference type="PANTHER" id="PTHR43877:SF1">
    <property type="entry name" value="ACETYLTRANSFERASE"/>
    <property type="match status" value="1"/>
</dbReference>
<evidence type="ECO:0000259" key="3">
    <source>
        <dbReference type="PROSITE" id="PS51186"/>
    </source>
</evidence>
<dbReference type="Proteomes" id="UP001060325">
    <property type="component" value="Chromosome"/>
</dbReference>
<dbReference type="PROSITE" id="PS51186">
    <property type="entry name" value="GNAT"/>
    <property type="match status" value="1"/>
</dbReference>
<sequence length="184" mass="20334">MNIRKARPDDSTQIAPLVYAAIHEIAYSLTGTSDQQQVLERLSMWIGQPGNRLSYENVWVAETEATIAGILIAYHGERATRLDEPIKTWLKAQGQPDDLDVETSGDVLYIDSVAVDASFGGRGIGTKLIQQAIDHARETGIPQVTLNVDQTNPAAGRLYERLGFKKEKEIDISGGRFDYMTLTL</sequence>
<dbReference type="PANTHER" id="PTHR43877">
    <property type="entry name" value="AMINOALKYLPHOSPHONATE N-ACETYLTRANSFERASE-RELATED-RELATED"/>
    <property type="match status" value="1"/>
</dbReference>
<dbReference type="SUPFAM" id="SSF55729">
    <property type="entry name" value="Acyl-CoA N-acyltransferases (Nat)"/>
    <property type="match status" value="1"/>
</dbReference>
<keyword evidence="1" id="KW-0808">Transferase</keyword>
<dbReference type="Gene3D" id="3.40.630.30">
    <property type="match status" value="1"/>
</dbReference>
<evidence type="ECO:0000256" key="1">
    <source>
        <dbReference type="ARBA" id="ARBA00022679"/>
    </source>
</evidence>
<organism evidence="4 5">
    <name type="scientific">Exiguobacterium aurantiacum</name>
    <dbReference type="NCBI Taxonomy" id="33987"/>
    <lineage>
        <taxon>Bacteria</taxon>
        <taxon>Bacillati</taxon>
        <taxon>Bacillota</taxon>
        <taxon>Bacilli</taxon>
        <taxon>Bacillales</taxon>
        <taxon>Bacillales Family XII. Incertae Sedis</taxon>
        <taxon>Exiguobacterium</taxon>
    </lineage>
</organism>
<evidence type="ECO:0000313" key="4">
    <source>
        <dbReference type="EMBL" id="UTT42401.1"/>
    </source>
</evidence>
<accession>A0ABY5FLH6</accession>
<dbReference type="Pfam" id="PF00583">
    <property type="entry name" value="Acetyltransf_1"/>
    <property type="match status" value="1"/>
</dbReference>
<dbReference type="EMBL" id="CP101462">
    <property type="protein sequence ID" value="UTT42401.1"/>
    <property type="molecule type" value="Genomic_DNA"/>
</dbReference>
<gene>
    <name evidence="4" type="ORF">NMQ00_12770</name>
</gene>
<keyword evidence="5" id="KW-1185">Reference proteome</keyword>
<evidence type="ECO:0000256" key="2">
    <source>
        <dbReference type="ARBA" id="ARBA00023315"/>
    </source>
</evidence>
<proteinExistence type="predicted"/>
<dbReference type="CDD" id="cd04301">
    <property type="entry name" value="NAT_SF"/>
    <property type="match status" value="1"/>
</dbReference>
<dbReference type="RefSeq" id="WP_255176979.1">
    <property type="nucleotide sequence ID" value="NZ_CP101462.1"/>
</dbReference>
<evidence type="ECO:0000313" key="5">
    <source>
        <dbReference type="Proteomes" id="UP001060325"/>
    </source>
</evidence>
<dbReference type="InterPro" id="IPR016181">
    <property type="entry name" value="Acyl_CoA_acyltransferase"/>
</dbReference>
<dbReference type="InterPro" id="IPR050832">
    <property type="entry name" value="Bact_Acetyltransf"/>
</dbReference>
<reference evidence="4" key="1">
    <citation type="submission" date="2022-07" db="EMBL/GenBank/DDBJ databases">
        <title>Complete genome of CX2.</title>
        <authorList>
            <person name="Cao G."/>
        </authorList>
    </citation>
    <scope>NUCLEOTIDE SEQUENCE</scope>
    <source>
        <strain evidence="4">CX2</strain>
    </source>
</reference>
<protein>
    <submittedName>
        <fullName evidence="4">GNAT family N-acetyltransferase</fullName>
    </submittedName>
</protein>